<reference evidence="2 3" key="1">
    <citation type="journal article" date="2016" name="Proc. Natl. Acad. Sci. U.S.A.">
        <title>Comparative genomics of biotechnologically important yeasts.</title>
        <authorList>
            <person name="Riley R."/>
            <person name="Haridas S."/>
            <person name="Wolfe K.H."/>
            <person name="Lopes M.R."/>
            <person name="Hittinger C.T."/>
            <person name="Goeker M."/>
            <person name="Salamov A.A."/>
            <person name="Wisecaver J.H."/>
            <person name="Long T.M."/>
            <person name="Calvey C.H."/>
            <person name="Aerts A.L."/>
            <person name="Barry K.W."/>
            <person name="Choi C."/>
            <person name="Clum A."/>
            <person name="Coughlan A.Y."/>
            <person name="Deshpande S."/>
            <person name="Douglass A.P."/>
            <person name="Hanson S.J."/>
            <person name="Klenk H.-P."/>
            <person name="LaButti K.M."/>
            <person name="Lapidus A."/>
            <person name="Lindquist E.A."/>
            <person name="Lipzen A.M."/>
            <person name="Meier-Kolthoff J.P."/>
            <person name="Ohm R.A."/>
            <person name="Otillar R.P."/>
            <person name="Pangilinan J.L."/>
            <person name="Peng Y."/>
            <person name="Rokas A."/>
            <person name="Rosa C.A."/>
            <person name="Scheuner C."/>
            <person name="Sibirny A.A."/>
            <person name="Slot J.C."/>
            <person name="Stielow J.B."/>
            <person name="Sun H."/>
            <person name="Kurtzman C.P."/>
            <person name="Blackwell M."/>
            <person name="Grigoriev I.V."/>
            <person name="Jeffries T.W."/>
        </authorList>
    </citation>
    <scope>NUCLEOTIDE SEQUENCE [LARGE SCALE GENOMIC DNA]</scope>
    <source>
        <strain evidence="2 3">NRRL Y-2026</strain>
    </source>
</reference>
<feature type="compositionally biased region" description="Low complexity" evidence="1">
    <location>
        <begin position="8"/>
        <end position="20"/>
    </location>
</feature>
<dbReference type="OrthoDB" id="3996599at2759"/>
<dbReference type="RefSeq" id="XP_019017722.1">
    <property type="nucleotide sequence ID" value="XM_019164267.1"/>
</dbReference>
<evidence type="ECO:0000313" key="2">
    <source>
        <dbReference type="EMBL" id="ODQ46609.1"/>
    </source>
</evidence>
<proteinExistence type="predicted"/>
<evidence type="ECO:0000313" key="3">
    <source>
        <dbReference type="Proteomes" id="UP000094455"/>
    </source>
</evidence>
<dbReference type="EMBL" id="KV454003">
    <property type="protein sequence ID" value="ODQ46609.1"/>
    <property type="molecule type" value="Genomic_DNA"/>
</dbReference>
<sequence length="82" mass="9066">MPRLFSSAARAGNKAAKEAATPAYGSFKTFAEYREFIVQKDPEHLAARFKIMMSNGKPEQCPEAEAENHVFGDVAKKVAYNV</sequence>
<dbReference type="GeneID" id="30180954"/>
<accession>A0A1E3NKG0</accession>
<organism evidence="2 3">
    <name type="scientific">Pichia membranifaciens NRRL Y-2026</name>
    <dbReference type="NCBI Taxonomy" id="763406"/>
    <lineage>
        <taxon>Eukaryota</taxon>
        <taxon>Fungi</taxon>
        <taxon>Dikarya</taxon>
        <taxon>Ascomycota</taxon>
        <taxon>Saccharomycotina</taxon>
        <taxon>Pichiomycetes</taxon>
        <taxon>Pichiales</taxon>
        <taxon>Pichiaceae</taxon>
        <taxon>Pichia</taxon>
    </lineage>
</organism>
<keyword evidence="3" id="KW-1185">Reference proteome</keyword>
<dbReference type="AlphaFoldDB" id="A0A1E3NKG0"/>
<protein>
    <submittedName>
        <fullName evidence="2">Uncharacterized protein</fullName>
    </submittedName>
</protein>
<feature type="region of interest" description="Disordered" evidence="1">
    <location>
        <begin position="1"/>
        <end position="20"/>
    </location>
</feature>
<evidence type="ECO:0000256" key="1">
    <source>
        <dbReference type="SAM" id="MobiDB-lite"/>
    </source>
</evidence>
<dbReference type="Proteomes" id="UP000094455">
    <property type="component" value="Unassembled WGS sequence"/>
</dbReference>
<gene>
    <name evidence="2" type="ORF">PICMEDRAFT_72666</name>
</gene>
<name>A0A1E3NKG0_9ASCO</name>